<dbReference type="GO" id="GO:0000225">
    <property type="term" value="F:N-acetylglucosaminylphosphatidylinositol deacetylase activity"/>
    <property type="evidence" value="ECO:0007669"/>
    <property type="project" value="UniProtKB-EC"/>
</dbReference>
<dbReference type="EMBL" id="JARJCW010000009">
    <property type="protein sequence ID" value="KAJ7220526.1"/>
    <property type="molecule type" value="Genomic_DNA"/>
</dbReference>
<reference evidence="4" key="1">
    <citation type="submission" date="2023-03" db="EMBL/GenBank/DDBJ databases">
        <title>Massive genome expansion in bonnet fungi (Mycena s.s.) driven by repeated elements and novel gene families across ecological guilds.</title>
        <authorList>
            <consortium name="Lawrence Berkeley National Laboratory"/>
            <person name="Harder C.B."/>
            <person name="Miyauchi S."/>
            <person name="Viragh M."/>
            <person name="Kuo A."/>
            <person name="Thoen E."/>
            <person name="Andreopoulos B."/>
            <person name="Lu D."/>
            <person name="Skrede I."/>
            <person name="Drula E."/>
            <person name="Henrissat B."/>
            <person name="Morin E."/>
            <person name="Kohler A."/>
            <person name="Barry K."/>
            <person name="LaButti K."/>
            <person name="Morin E."/>
            <person name="Salamov A."/>
            <person name="Lipzen A."/>
            <person name="Mereny Z."/>
            <person name="Hegedus B."/>
            <person name="Baldrian P."/>
            <person name="Stursova M."/>
            <person name="Weitz H."/>
            <person name="Taylor A."/>
            <person name="Grigoriev I.V."/>
            <person name="Nagy L.G."/>
            <person name="Martin F."/>
            <person name="Kauserud H."/>
        </authorList>
    </citation>
    <scope>NUCLEOTIDE SEQUENCE</scope>
    <source>
        <strain evidence="4">9144</strain>
    </source>
</reference>
<keyword evidence="5" id="KW-1185">Reference proteome</keyword>
<dbReference type="InterPro" id="IPR024078">
    <property type="entry name" value="LmbE-like_dom_sf"/>
</dbReference>
<gene>
    <name evidence="4" type="ORF">GGX14DRAFT_431127</name>
</gene>
<accession>A0AAD6YJZ0</accession>
<evidence type="ECO:0000256" key="2">
    <source>
        <dbReference type="ARBA" id="ARBA00012176"/>
    </source>
</evidence>
<evidence type="ECO:0000256" key="1">
    <source>
        <dbReference type="ARBA" id="ARBA00006066"/>
    </source>
</evidence>
<proteinExistence type="inferred from homology"/>
<feature type="chain" id="PRO_5042165904" description="N-acetylglucosaminylphosphatidylinositol deacetylase" evidence="3">
    <location>
        <begin position="26"/>
        <end position="297"/>
    </location>
</feature>
<dbReference type="AlphaFoldDB" id="A0AAD6YJZ0"/>
<dbReference type="GO" id="GO:0005783">
    <property type="term" value="C:endoplasmic reticulum"/>
    <property type="evidence" value="ECO:0007669"/>
    <property type="project" value="TreeGrafter"/>
</dbReference>
<name>A0AAD6YJZ0_9AGAR</name>
<evidence type="ECO:0000313" key="5">
    <source>
        <dbReference type="Proteomes" id="UP001219525"/>
    </source>
</evidence>
<dbReference type="EC" id="3.5.1.89" evidence="2"/>
<protein>
    <recommendedName>
        <fullName evidence="2">N-acetylglucosaminylphosphatidylinositol deacetylase</fullName>
        <ecNumber evidence="2">3.5.1.89</ecNumber>
    </recommendedName>
</protein>
<keyword evidence="3" id="KW-0732">Signal</keyword>
<dbReference type="PANTHER" id="PTHR12993">
    <property type="entry name" value="N-ACETYLGLUCOSAMINYL-PHOSPHATIDYLINOSITOL DE-N-ACETYLASE-RELATED"/>
    <property type="match status" value="1"/>
</dbReference>
<evidence type="ECO:0000313" key="4">
    <source>
        <dbReference type="EMBL" id="KAJ7220526.1"/>
    </source>
</evidence>
<evidence type="ECO:0000256" key="3">
    <source>
        <dbReference type="SAM" id="SignalP"/>
    </source>
</evidence>
<dbReference type="Pfam" id="PF02585">
    <property type="entry name" value="PIG-L"/>
    <property type="match status" value="1"/>
</dbReference>
<dbReference type="Gene3D" id="3.40.50.10320">
    <property type="entry name" value="LmbE-like"/>
    <property type="match status" value="1"/>
</dbReference>
<organism evidence="4 5">
    <name type="scientific">Mycena pura</name>
    <dbReference type="NCBI Taxonomy" id="153505"/>
    <lineage>
        <taxon>Eukaryota</taxon>
        <taxon>Fungi</taxon>
        <taxon>Dikarya</taxon>
        <taxon>Basidiomycota</taxon>
        <taxon>Agaricomycotina</taxon>
        <taxon>Agaricomycetes</taxon>
        <taxon>Agaricomycetidae</taxon>
        <taxon>Agaricales</taxon>
        <taxon>Marasmiineae</taxon>
        <taxon>Mycenaceae</taxon>
        <taxon>Mycena</taxon>
    </lineage>
</organism>
<dbReference type="InterPro" id="IPR003737">
    <property type="entry name" value="GlcNAc_PI_deacetylase-related"/>
</dbReference>
<comment type="caution">
    <text evidence="4">The sequence shown here is derived from an EMBL/GenBank/DDBJ whole genome shotgun (WGS) entry which is preliminary data.</text>
</comment>
<sequence length="297" mass="33086">MFKSFNVVAVVLSLVVAYLRQPIHTDNSISRQLDPKSPAFSGNVLLLTAHPDDECMFFAPTILALAALQQTSTSRGPKSGLHSLCLSVGNADGLGAVRKYELESSLDVLGIDPDKRMIVDNPDLQDNFTASWDAHTIATVLKPYILENRINTILTFDHAGVSGHPNHRSLPEGVKQLMLSLKEVRLFTLITAPPPIKYTGILAPCQAKLDLHLSDLLHFLEDQLARLLAALKVSITAAPKTHAPPEVLPVFLSGIKQYWAAVQAMREHTSQLVWFRWLYILFSRYMWVNEWMEVKVA</sequence>
<feature type="signal peptide" evidence="3">
    <location>
        <begin position="1"/>
        <end position="25"/>
    </location>
</feature>
<dbReference type="PANTHER" id="PTHR12993:SF11">
    <property type="entry name" value="N-ACETYLGLUCOSAMINYL-PHOSPHATIDYLINOSITOL DE-N-ACETYLASE"/>
    <property type="match status" value="1"/>
</dbReference>
<dbReference type="Proteomes" id="UP001219525">
    <property type="component" value="Unassembled WGS sequence"/>
</dbReference>
<comment type="similarity">
    <text evidence="1">Belongs to the PIGL family.</text>
</comment>
<dbReference type="SUPFAM" id="SSF102588">
    <property type="entry name" value="LmbE-like"/>
    <property type="match status" value="1"/>
</dbReference>